<evidence type="ECO:0000256" key="2">
    <source>
        <dbReference type="SAM" id="SignalP"/>
    </source>
</evidence>
<accession>A0ABQ6S3S7</accession>
<feature type="signal peptide" evidence="2">
    <location>
        <begin position="1"/>
        <end position="22"/>
    </location>
</feature>
<sequence>MLPKRLIVLLMSLCTLCGAASAVQPRTDLTQKEQKEQKALQKAQKKKIRQEARRFESLRNDAVVQFAREHQPSDISTPSFVNDFRISNVICAGDNISGTVMLHFDITPLYGGFRLYMGGERNGTYAFAKGLAYPSSDHYGRIYTMRSGQPEHIVVTFYNIAPGVERLDRVDVSMGLALNALNIISMRNVPIFWTYSDKAIKNYVQENTNKVPAN</sequence>
<evidence type="ECO:0008006" key="5">
    <source>
        <dbReference type="Google" id="ProtNLM"/>
    </source>
</evidence>
<proteinExistence type="predicted"/>
<feature type="coiled-coil region" evidence="1">
    <location>
        <begin position="26"/>
        <end position="53"/>
    </location>
</feature>
<evidence type="ECO:0000313" key="4">
    <source>
        <dbReference type="Proteomes" id="UP000324870"/>
    </source>
</evidence>
<protein>
    <recommendedName>
        <fullName evidence="5">DUF4251 domain-containing protein</fullName>
    </recommendedName>
</protein>
<dbReference type="Proteomes" id="UP000324870">
    <property type="component" value="Unassembled WGS sequence"/>
</dbReference>
<keyword evidence="4" id="KW-1185">Reference proteome</keyword>
<evidence type="ECO:0000256" key="1">
    <source>
        <dbReference type="SAM" id="Coils"/>
    </source>
</evidence>
<organism evidence="3 4">
    <name type="scientific">Alistipes finegoldii</name>
    <dbReference type="NCBI Taxonomy" id="214856"/>
    <lineage>
        <taxon>Bacteria</taxon>
        <taxon>Pseudomonadati</taxon>
        <taxon>Bacteroidota</taxon>
        <taxon>Bacteroidia</taxon>
        <taxon>Bacteroidales</taxon>
        <taxon>Rikenellaceae</taxon>
        <taxon>Alistipes</taxon>
    </lineage>
</organism>
<dbReference type="EMBL" id="VVND01000009">
    <property type="protein sequence ID" value="KAA3159403.1"/>
    <property type="molecule type" value="Genomic_DNA"/>
</dbReference>
<dbReference type="RefSeq" id="WP_022043418.1">
    <property type="nucleotide sequence ID" value="NZ_CALCKD010000029.1"/>
</dbReference>
<reference evidence="3 4" key="1">
    <citation type="journal article" date="2019" name="Nat. Med.">
        <title>A library of human gut bacterial isolates paired with longitudinal multiomics data enables mechanistic microbiome research.</title>
        <authorList>
            <person name="Poyet M."/>
            <person name="Groussin M."/>
            <person name="Gibbons S.M."/>
            <person name="Avila-Pacheco J."/>
            <person name="Jiang X."/>
            <person name="Kearney S.M."/>
            <person name="Perrotta A.R."/>
            <person name="Berdy B."/>
            <person name="Zhao S."/>
            <person name="Lieberman T.D."/>
            <person name="Swanson P.K."/>
            <person name="Smith M."/>
            <person name="Roesemann S."/>
            <person name="Alexander J.E."/>
            <person name="Rich S.A."/>
            <person name="Livny J."/>
            <person name="Vlamakis H."/>
            <person name="Clish C."/>
            <person name="Bullock K."/>
            <person name="Deik A."/>
            <person name="Scott J."/>
            <person name="Pierce K.A."/>
            <person name="Xavier R.J."/>
            <person name="Alm E.J."/>
        </authorList>
    </citation>
    <scope>NUCLEOTIDE SEQUENCE [LARGE SCALE GENOMIC DNA]</scope>
    <source>
        <strain evidence="3 4">BIOML-A1</strain>
    </source>
</reference>
<gene>
    <name evidence="3" type="ORF">F2A26_07060</name>
</gene>
<feature type="chain" id="PRO_5045119955" description="DUF4251 domain-containing protein" evidence="2">
    <location>
        <begin position="23"/>
        <end position="214"/>
    </location>
</feature>
<comment type="caution">
    <text evidence="3">The sequence shown here is derived from an EMBL/GenBank/DDBJ whole genome shotgun (WGS) entry which is preliminary data.</text>
</comment>
<name>A0ABQ6S3S7_9BACT</name>
<evidence type="ECO:0000313" key="3">
    <source>
        <dbReference type="EMBL" id="KAA3159403.1"/>
    </source>
</evidence>
<keyword evidence="1" id="KW-0175">Coiled coil</keyword>
<keyword evidence="2" id="KW-0732">Signal</keyword>